<accession>A0AAV7FLH8</accession>
<dbReference type="PANTHER" id="PTHR23151">
    <property type="entry name" value="DIHYDROLIPOAMIDE ACETYL/SUCCINYL-TRANSFERASE-RELATED"/>
    <property type="match status" value="1"/>
</dbReference>
<dbReference type="InterPro" id="IPR004167">
    <property type="entry name" value="PSBD"/>
</dbReference>
<dbReference type="Gene3D" id="4.10.320.10">
    <property type="entry name" value="E3-binding domain"/>
    <property type="match status" value="1"/>
</dbReference>
<evidence type="ECO:0008006" key="7">
    <source>
        <dbReference type="Google" id="ProtNLM"/>
    </source>
</evidence>
<evidence type="ECO:0000259" key="3">
    <source>
        <dbReference type="PROSITE" id="PS50878"/>
    </source>
</evidence>
<dbReference type="GO" id="GO:0005739">
    <property type="term" value="C:mitochondrion"/>
    <property type="evidence" value="ECO:0007669"/>
    <property type="project" value="TreeGrafter"/>
</dbReference>
<feature type="domain" description="Reverse transcriptase" evidence="3">
    <location>
        <begin position="1"/>
        <end position="77"/>
    </location>
</feature>
<dbReference type="Proteomes" id="UP000775213">
    <property type="component" value="Unassembled WGS sequence"/>
</dbReference>
<dbReference type="InterPro" id="IPR000477">
    <property type="entry name" value="RT_dom"/>
</dbReference>
<dbReference type="Pfam" id="PF02817">
    <property type="entry name" value="E3_binding"/>
    <property type="match status" value="1"/>
</dbReference>
<gene>
    <name evidence="5" type="ORF">IEQ34_026682</name>
</gene>
<dbReference type="InterPro" id="IPR036625">
    <property type="entry name" value="E3-bd_dom_sf"/>
</dbReference>
<dbReference type="FunFam" id="3.30.559.10:FF:000003">
    <property type="entry name" value="Acetyltransferase component of pyruvate dehydrogenase complex"/>
    <property type="match status" value="1"/>
</dbReference>
<dbReference type="GO" id="GO:0045254">
    <property type="term" value="C:pyruvate dehydrogenase complex"/>
    <property type="evidence" value="ECO:0007669"/>
    <property type="project" value="InterPro"/>
</dbReference>
<evidence type="ECO:0000259" key="4">
    <source>
        <dbReference type="PROSITE" id="PS51826"/>
    </source>
</evidence>
<dbReference type="PROSITE" id="PS51826">
    <property type="entry name" value="PSBD"/>
    <property type="match status" value="1"/>
</dbReference>
<dbReference type="AlphaFoldDB" id="A0AAV7FLH8"/>
<dbReference type="GO" id="GO:0016746">
    <property type="term" value="F:acyltransferase activity"/>
    <property type="evidence" value="ECO:0007669"/>
    <property type="project" value="InterPro"/>
</dbReference>
<dbReference type="Gene3D" id="3.30.559.10">
    <property type="entry name" value="Chloramphenicol acetyltransferase-like domain"/>
    <property type="match status" value="1"/>
</dbReference>
<evidence type="ECO:0000313" key="6">
    <source>
        <dbReference type="Proteomes" id="UP000775213"/>
    </source>
</evidence>
<protein>
    <recommendedName>
        <fullName evidence="7">Peripheral subunit-binding (PSBD) domain-containing protein</fullName>
    </recommendedName>
</protein>
<keyword evidence="6" id="KW-1185">Reference proteome</keyword>
<evidence type="ECO:0000313" key="5">
    <source>
        <dbReference type="EMBL" id="KAH0435157.1"/>
    </source>
</evidence>
<sequence length="603" mass="67243">MLFADDILLVDKTKEGVEGKLEVWRSTLESKGFRLSRSKTEYMECNFSSNRPSKGIVTLGDRVINKSTRFRYLGSIVQSDGEIDGDVISRIQVGWLKWRNASGLLCDRKVPLKLKGKFYKMVVKPAMLYGAECWPLKEKHNTKLCVAEMRMLRWMSGFTLRDRIRNEHIREKVGVAPVEDKIRESRLRWFGQIKRRPSDDPVRKVEVLDLTYVKKGRGRPKKTCYLAKIITPEGSKDVRVGQPIAITVEDLDEIKDISAETLNGFKVKEEKPVQYVEPKEQELNSHRTNISRFSPSAKLLIAEHGIDVSSLKASGPRGTLLKGDVLALIKGRGGSQQISQSSDKKTSTSVHSFKQTAASSSSSETLSRITAAYEDLQNSQIRKVIAKRLLESKQNTPHFYLSSDVILDPLLAFRTELREQHNVKVSVNDIVIKAVALALRNVPEANAYWSDEKGEATILRSIDISIAVATEKGLMTPIIRNADEKTLSAISSEVKELAERARNGKLKPEQFQGGTFSISNLGMFPVDHFCAIINPPQACILAVGRGNKVVEPVKGSDGIEKPGVVTKMSLKLSADHRVIDAEIGGKFLGSLSSNFSDLRRLLL</sequence>
<proteinExistence type="inferred from homology"/>
<feature type="domain" description="Peripheral subunit-binding (PSBD)" evidence="4">
    <location>
        <begin position="292"/>
        <end position="329"/>
    </location>
</feature>
<dbReference type="InterPro" id="IPR023213">
    <property type="entry name" value="CAT-like_dom_sf"/>
</dbReference>
<comment type="similarity">
    <text evidence="1">Belongs to the 2-oxoacid dehydrogenase family.</text>
</comment>
<dbReference type="EMBL" id="JAGFBR010000775">
    <property type="protein sequence ID" value="KAH0435157.1"/>
    <property type="molecule type" value="Genomic_DNA"/>
</dbReference>
<dbReference type="SUPFAM" id="SSF52777">
    <property type="entry name" value="CoA-dependent acyltransferases"/>
    <property type="match status" value="1"/>
</dbReference>
<evidence type="ECO:0000256" key="1">
    <source>
        <dbReference type="ARBA" id="ARBA00007317"/>
    </source>
</evidence>
<reference evidence="5 6" key="1">
    <citation type="journal article" date="2021" name="Hortic Res">
        <title>Chromosome-scale assembly of the Dendrobium chrysotoxum genome enhances the understanding of orchid evolution.</title>
        <authorList>
            <person name="Zhang Y."/>
            <person name="Zhang G.Q."/>
            <person name="Zhang D."/>
            <person name="Liu X.D."/>
            <person name="Xu X.Y."/>
            <person name="Sun W.H."/>
            <person name="Yu X."/>
            <person name="Zhu X."/>
            <person name="Wang Z.W."/>
            <person name="Zhao X."/>
            <person name="Zhong W.Y."/>
            <person name="Chen H."/>
            <person name="Yin W.L."/>
            <person name="Huang T."/>
            <person name="Niu S.C."/>
            <person name="Liu Z.J."/>
        </authorList>
    </citation>
    <scope>NUCLEOTIDE SEQUENCE [LARGE SCALE GENOMIC DNA]</scope>
    <source>
        <strain evidence="5">Lindl</strain>
    </source>
</reference>
<dbReference type="GO" id="GO:0006086">
    <property type="term" value="P:pyruvate decarboxylation to acetyl-CoA"/>
    <property type="evidence" value="ECO:0007669"/>
    <property type="project" value="InterPro"/>
</dbReference>
<evidence type="ECO:0000256" key="2">
    <source>
        <dbReference type="SAM" id="MobiDB-lite"/>
    </source>
</evidence>
<dbReference type="SUPFAM" id="SSF47005">
    <property type="entry name" value="Peripheral subunit-binding domain of 2-oxo acid dehydrogenase complex"/>
    <property type="match status" value="1"/>
</dbReference>
<organism evidence="5 6">
    <name type="scientific">Dendrobium chrysotoxum</name>
    <name type="common">Orchid</name>
    <dbReference type="NCBI Taxonomy" id="161865"/>
    <lineage>
        <taxon>Eukaryota</taxon>
        <taxon>Viridiplantae</taxon>
        <taxon>Streptophyta</taxon>
        <taxon>Embryophyta</taxon>
        <taxon>Tracheophyta</taxon>
        <taxon>Spermatophyta</taxon>
        <taxon>Magnoliopsida</taxon>
        <taxon>Liliopsida</taxon>
        <taxon>Asparagales</taxon>
        <taxon>Orchidaceae</taxon>
        <taxon>Epidendroideae</taxon>
        <taxon>Malaxideae</taxon>
        <taxon>Dendrobiinae</taxon>
        <taxon>Dendrobium</taxon>
    </lineage>
</organism>
<name>A0AAV7FLH8_DENCH</name>
<dbReference type="InterPro" id="IPR001078">
    <property type="entry name" value="2-oxoacid_DH_actylTfrase"/>
</dbReference>
<dbReference type="PROSITE" id="PS50878">
    <property type="entry name" value="RT_POL"/>
    <property type="match status" value="1"/>
</dbReference>
<feature type="region of interest" description="Disordered" evidence="2">
    <location>
        <begin position="336"/>
        <end position="357"/>
    </location>
</feature>
<dbReference type="PANTHER" id="PTHR23151:SF90">
    <property type="entry name" value="DIHYDROLIPOYLLYSINE-RESIDUE ACETYLTRANSFERASE COMPONENT OF PYRUVATE DEHYDROGENASE COMPLEX, MITOCHONDRIAL-RELATED"/>
    <property type="match status" value="1"/>
</dbReference>
<comment type="caution">
    <text evidence="5">The sequence shown here is derived from an EMBL/GenBank/DDBJ whole genome shotgun (WGS) entry which is preliminary data.</text>
</comment>
<dbReference type="Pfam" id="PF00198">
    <property type="entry name" value="2-oxoacid_dh"/>
    <property type="match status" value="1"/>
</dbReference>
<dbReference type="InterPro" id="IPR045257">
    <property type="entry name" value="E2/Pdx1"/>
</dbReference>